<sequence length="1013" mass="104889">MGCGASSQSEQTALSTRPLPTQHPAGVTTLSPHPPATAFRYPTVDERSTSASPPFLDGGDSNTPQHLQQPSSRRSSSRQQQQQRLSAQDTQISLHLQGARPPQPHPPFTSSNNSLGATPSRHLLFGSALPSPSSSSHHHHLRTDDDEYSSRDQVHHSRSATPLSSASGFRSSMLDGVGNHMELHRHQSMGSNAPSEFGGMMGGGGVGSSRSTTVGGATTASLQQVTLINPPVSSSSPASAFGLLLGVVVGASGNSSSVGGRGGTIVNSFAPIDPSGFDPPLLEDVVADDFLRTSMPGSSSASSRTTRKNENDDLRSSSSTATATNATAPPPPNNAATTAKSVHCPQTAYSLANVSPRMTGLKTMTTTSSVSPPRQHLHQRSVSNPLQQGATATAIVETTITTTTTTATTESASTTTFSPTTAVPPPFSSQGVFHFNSNNNDNSPTLSFQPPNGSFDAFRLSPQQTSLHSNPQQQRRLSTSSPSLVGVSEKRPDDQNALISVLPPRRGSGGDQQQRHHQPPPRSKHQFNKDSPLPTNSTSSLWGRRSGGTNPAHSASNGASAAPAAQLPEAGAATALSPLVAGGVGFPSTNSSIKSSPSSSNRNVPPENLPFVNPQSPSSSRKLVVGNGSFSSSATSTIANHCELSHLQFSQFGGGLFNPQEQNDEISDGGGGVASGGGAGGGISCEDLITSQQKSAAQPPATAQTTASPSRHQPLRTTPKAAKNTVHVPNHHHHHPQGSKYEQHNNSEVYGADDDGDNDDDELQSSGHSLNSRKKSLPGGALVAPGGDKEDDDVSEHEHVDEATTAEAANRQHLILPHVTKKLSHRNAGGGGGHTPLDPEDFDDIDVTTHQPLDGEEEPEGEQKGKSNEIGGIGYNKENRASAANFAPSSSGAKAMTHQHRLQRGAAAHSIRGDVDSSESNLSRGVLLLPHAHSEGGGIVVVVGGQLQPATSGSDAPPVGAAAPAAAAAALPPLSSPFRPLNFLQLNPQSMSSLISGESVGAPTWPTTAIEID</sequence>
<feature type="compositionally biased region" description="Low complexity" evidence="1">
    <location>
        <begin position="690"/>
        <end position="710"/>
    </location>
</feature>
<dbReference type="Proteomes" id="UP000051952">
    <property type="component" value="Unassembled WGS sequence"/>
</dbReference>
<reference evidence="3" key="1">
    <citation type="submission" date="2015-09" db="EMBL/GenBank/DDBJ databases">
        <authorList>
            <consortium name="Pathogen Informatics"/>
        </authorList>
    </citation>
    <scope>NUCLEOTIDE SEQUENCE [LARGE SCALE GENOMIC DNA]</scope>
    <source>
        <strain evidence="3">Lake Konstanz</strain>
    </source>
</reference>
<feature type="compositionally biased region" description="Gly residues" evidence="1">
    <location>
        <begin position="668"/>
        <end position="683"/>
    </location>
</feature>
<evidence type="ECO:0000313" key="2">
    <source>
        <dbReference type="EMBL" id="CUG70033.1"/>
    </source>
</evidence>
<dbReference type="OMA" id="IANHCEL"/>
<feature type="region of interest" description="Disordered" evidence="1">
    <location>
        <begin position="405"/>
        <end position="565"/>
    </location>
</feature>
<feature type="compositionally biased region" description="Polar residues" evidence="1">
    <location>
        <begin position="159"/>
        <end position="170"/>
    </location>
</feature>
<keyword evidence="3" id="KW-1185">Reference proteome</keyword>
<accession>A0A0S4J315</accession>
<feature type="region of interest" description="Disordered" evidence="1">
    <location>
        <begin position="655"/>
        <end position="917"/>
    </location>
</feature>
<feature type="compositionally biased region" description="Acidic residues" evidence="1">
    <location>
        <begin position="751"/>
        <end position="763"/>
    </location>
</feature>
<gene>
    <name evidence="2" type="ORF">BSAL_83530</name>
</gene>
<feature type="compositionally biased region" description="Polar residues" evidence="1">
    <location>
        <begin position="1"/>
        <end position="19"/>
    </location>
</feature>
<feature type="compositionally biased region" description="Polar residues" evidence="1">
    <location>
        <begin position="461"/>
        <end position="483"/>
    </location>
</feature>
<name>A0A0S4J315_BODSA</name>
<organism evidence="2 3">
    <name type="scientific">Bodo saltans</name>
    <name type="common">Flagellated protozoan</name>
    <dbReference type="NCBI Taxonomy" id="75058"/>
    <lineage>
        <taxon>Eukaryota</taxon>
        <taxon>Discoba</taxon>
        <taxon>Euglenozoa</taxon>
        <taxon>Kinetoplastea</taxon>
        <taxon>Metakinetoplastina</taxon>
        <taxon>Eubodonida</taxon>
        <taxon>Bodonidae</taxon>
        <taxon>Bodo</taxon>
    </lineage>
</organism>
<feature type="region of interest" description="Disordered" evidence="1">
    <location>
        <begin position="363"/>
        <end position="383"/>
    </location>
</feature>
<protein>
    <submittedName>
        <fullName evidence="2">Uncharacterized protein</fullName>
    </submittedName>
</protein>
<dbReference type="EMBL" id="CYKH01000936">
    <property type="protein sequence ID" value="CUG70033.1"/>
    <property type="molecule type" value="Genomic_DNA"/>
</dbReference>
<feature type="region of interest" description="Disordered" evidence="1">
    <location>
        <begin position="293"/>
        <end position="341"/>
    </location>
</feature>
<dbReference type="VEuPathDB" id="TriTrypDB:BSAL_83530"/>
<evidence type="ECO:0000256" key="1">
    <source>
        <dbReference type="SAM" id="MobiDB-lite"/>
    </source>
</evidence>
<feature type="compositionally biased region" description="Polar residues" evidence="1">
    <location>
        <begin position="435"/>
        <end position="452"/>
    </location>
</feature>
<feature type="compositionally biased region" description="Low complexity" evidence="1">
    <location>
        <begin position="405"/>
        <end position="421"/>
    </location>
</feature>
<feature type="compositionally biased region" description="Polar residues" evidence="1">
    <location>
        <begin position="295"/>
        <end position="304"/>
    </location>
</feature>
<feature type="compositionally biased region" description="Low complexity" evidence="1">
    <location>
        <begin position="589"/>
        <end position="606"/>
    </location>
</feature>
<evidence type="ECO:0000313" key="3">
    <source>
        <dbReference type="Proteomes" id="UP000051952"/>
    </source>
</evidence>
<feature type="compositionally biased region" description="Low complexity" evidence="1">
    <location>
        <begin position="64"/>
        <end position="86"/>
    </location>
</feature>
<feature type="compositionally biased region" description="Low complexity" evidence="1">
    <location>
        <begin position="316"/>
        <end position="327"/>
    </location>
</feature>
<feature type="compositionally biased region" description="Basic residues" evidence="1">
    <location>
        <begin position="515"/>
        <end position="526"/>
    </location>
</feature>
<proteinExistence type="predicted"/>
<feature type="region of interest" description="Disordered" evidence="1">
    <location>
        <begin position="1"/>
        <end position="175"/>
    </location>
</feature>
<feature type="compositionally biased region" description="Polar residues" evidence="1">
    <location>
        <begin position="363"/>
        <end position="372"/>
    </location>
</feature>
<feature type="region of interest" description="Disordered" evidence="1">
    <location>
        <begin position="589"/>
        <end position="624"/>
    </location>
</feature>
<feature type="region of interest" description="Disordered" evidence="1">
    <location>
        <begin position="187"/>
        <end position="214"/>
    </location>
</feature>
<feature type="compositionally biased region" description="Low complexity" evidence="1">
    <location>
        <begin position="551"/>
        <end position="565"/>
    </location>
</feature>
<dbReference type="AlphaFoldDB" id="A0A0S4J315"/>
<feature type="compositionally biased region" description="Polar residues" evidence="1">
    <location>
        <begin position="108"/>
        <end position="117"/>
    </location>
</feature>